<feature type="region of interest" description="Disordered" evidence="1">
    <location>
        <begin position="239"/>
        <end position="258"/>
    </location>
</feature>
<protein>
    <submittedName>
        <fullName evidence="2">Uncharacterized protein</fullName>
    </submittedName>
</protein>
<accession>A0AA88EF73</accession>
<feature type="region of interest" description="Disordered" evidence="1">
    <location>
        <begin position="191"/>
        <end position="219"/>
    </location>
</feature>
<feature type="region of interest" description="Disordered" evidence="1">
    <location>
        <begin position="1"/>
        <end position="30"/>
    </location>
</feature>
<gene>
    <name evidence="2" type="ORF">TIFTF001_055364</name>
</gene>
<dbReference type="AlphaFoldDB" id="A0AA88EF73"/>
<organism evidence="2 3">
    <name type="scientific">Ficus carica</name>
    <name type="common">Common fig</name>
    <dbReference type="NCBI Taxonomy" id="3494"/>
    <lineage>
        <taxon>Eukaryota</taxon>
        <taxon>Viridiplantae</taxon>
        <taxon>Streptophyta</taxon>
        <taxon>Embryophyta</taxon>
        <taxon>Tracheophyta</taxon>
        <taxon>Spermatophyta</taxon>
        <taxon>Magnoliopsida</taxon>
        <taxon>eudicotyledons</taxon>
        <taxon>Gunneridae</taxon>
        <taxon>Pentapetalae</taxon>
        <taxon>rosids</taxon>
        <taxon>fabids</taxon>
        <taxon>Rosales</taxon>
        <taxon>Moraceae</taxon>
        <taxon>Ficeae</taxon>
        <taxon>Ficus</taxon>
    </lineage>
</organism>
<proteinExistence type="predicted"/>
<dbReference type="Proteomes" id="UP001187192">
    <property type="component" value="Unassembled WGS sequence"/>
</dbReference>
<evidence type="ECO:0000313" key="2">
    <source>
        <dbReference type="EMBL" id="GMN73631.1"/>
    </source>
</evidence>
<reference evidence="2" key="1">
    <citation type="submission" date="2023-07" db="EMBL/GenBank/DDBJ databases">
        <title>draft genome sequence of fig (Ficus carica).</title>
        <authorList>
            <person name="Takahashi T."/>
            <person name="Nishimura K."/>
        </authorList>
    </citation>
    <scope>NUCLEOTIDE SEQUENCE</scope>
</reference>
<evidence type="ECO:0000313" key="3">
    <source>
        <dbReference type="Proteomes" id="UP001187192"/>
    </source>
</evidence>
<keyword evidence="3" id="KW-1185">Reference proteome</keyword>
<dbReference type="EMBL" id="BTGU01017133">
    <property type="protein sequence ID" value="GMN73631.1"/>
    <property type="molecule type" value="Genomic_DNA"/>
</dbReference>
<sequence>MPTTVGIGSIPKKTRANLRRQPEQDHQTSALADHQVRLFPDHGVRSHDQAPTRIGSVRAGPKMKSAPAETELKRFPDHGGEMRHLAMGCRPELDLGQFQRKTLANRTDQNWKCPSRTQDEICPGRHRTPEVPGPRRRNAAHCHGMLTRVGLGSIPRKTQANRMRLPEQDHLTSALADHQLRLFPDHRVRSHDKAPTRIGSSLAGHKMKSAPADTELQRFPDHGGEMRLIAMGCRPEFNLGQFQGKPEPTVGGNLSRTT</sequence>
<comment type="caution">
    <text evidence="2">The sequence shown here is derived from an EMBL/GenBank/DDBJ whole genome shotgun (WGS) entry which is preliminary data.</text>
</comment>
<name>A0AA88EF73_FICCA</name>
<evidence type="ECO:0000256" key="1">
    <source>
        <dbReference type="SAM" id="MobiDB-lite"/>
    </source>
</evidence>